<accession>A0AAJ5C274</accession>
<evidence type="ECO:0000256" key="1">
    <source>
        <dbReference type="SAM" id="SignalP"/>
    </source>
</evidence>
<dbReference type="InterPro" id="IPR046230">
    <property type="entry name" value="DUF6263"/>
</dbReference>
<dbReference type="KEGG" id="smiz:4412673_04066"/>
<sequence length="244" mass="27070">MKKLLILFLLSSAALVSKAQEVDFTMKMPLNKPFKSVTTMKMDIDGEQSMIMDIVMKSTVNVSKYEDPNYTFENTTDAIKVDMDAGMMTISYDSETPSDDPMAAMMAAQFEKMIGKKMTMITNNKGKMITMEGVEGADNAFENFAMTTTYPDKPVKPGDTWTSESTNKGIKTKAVNKYVGKTAEGYQVETTGEMFNESETKIGTMNSTYIADPETLFTKTANMKMEMEVEGSKVISDISLTVLK</sequence>
<dbReference type="Pfam" id="PF19777">
    <property type="entry name" value="DUF6263"/>
    <property type="match status" value="1"/>
</dbReference>
<dbReference type="Proteomes" id="UP000215355">
    <property type="component" value="Chromosome 1"/>
</dbReference>
<organism evidence="2 3">
    <name type="scientific">Sphingobacterium mizutaii</name>
    <dbReference type="NCBI Taxonomy" id="1010"/>
    <lineage>
        <taxon>Bacteria</taxon>
        <taxon>Pseudomonadati</taxon>
        <taxon>Bacteroidota</taxon>
        <taxon>Sphingobacteriia</taxon>
        <taxon>Sphingobacteriales</taxon>
        <taxon>Sphingobacteriaceae</taxon>
        <taxon>Sphingobacterium</taxon>
    </lineage>
</organism>
<feature type="chain" id="PRO_5042611895" description="DUF4412 domain-containing protein" evidence="1">
    <location>
        <begin position="20"/>
        <end position="244"/>
    </location>
</feature>
<gene>
    <name evidence="2" type="ORF">SAMEA4412673_04066</name>
</gene>
<evidence type="ECO:0000313" key="3">
    <source>
        <dbReference type="Proteomes" id="UP000215355"/>
    </source>
</evidence>
<name>A0AAJ5C274_9SPHI</name>
<reference evidence="2 3" key="1">
    <citation type="submission" date="2017-06" db="EMBL/GenBank/DDBJ databases">
        <authorList>
            <consortium name="Pathogen Informatics"/>
        </authorList>
    </citation>
    <scope>NUCLEOTIDE SEQUENCE [LARGE SCALE GENOMIC DNA]</scope>
    <source>
        <strain evidence="2 3">NCTC12149</strain>
    </source>
</reference>
<dbReference type="AlphaFoldDB" id="A0AAJ5C274"/>
<proteinExistence type="predicted"/>
<protein>
    <recommendedName>
        <fullName evidence="4">DUF4412 domain-containing protein</fullName>
    </recommendedName>
</protein>
<feature type="signal peptide" evidence="1">
    <location>
        <begin position="1"/>
        <end position="19"/>
    </location>
</feature>
<evidence type="ECO:0000313" key="2">
    <source>
        <dbReference type="EMBL" id="SNV65942.1"/>
    </source>
</evidence>
<dbReference type="EMBL" id="LT906468">
    <property type="protein sequence ID" value="SNV65942.1"/>
    <property type="molecule type" value="Genomic_DNA"/>
</dbReference>
<dbReference type="RefSeq" id="WP_093099911.1">
    <property type="nucleotide sequence ID" value="NZ_CP158798.1"/>
</dbReference>
<keyword evidence="1" id="KW-0732">Signal</keyword>
<evidence type="ECO:0008006" key="4">
    <source>
        <dbReference type="Google" id="ProtNLM"/>
    </source>
</evidence>